<keyword evidence="6" id="KW-1185">Reference proteome</keyword>
<evidence type="ECO:0000256" key="2">
    <source>
        <dbReference type="ARBA" id="ARBA00057777"/>
    </source>
</evidence>
<evidence type="ECO:0000313" key="6">
    <source>
        <dbReference type="Proteomes" id="UP000504632"/>
    </source>
</evidence>
<dbReference type="SUPFAM" id="SSF52047">
    <property type="entry name" value="RNI-like"/>
    <property type="match status" value="1"/>
</dbReference>
<dbReference type="AlphaFoldDB" id="A0A6J2VPX9"/>
<evidence type="ECO:0000256" key="1">
    <source>
        <dbReference type="ARBA" id="ARBA00006901"/>
    </source>
</evidence>
<evidence type="ECO:0000256" key="5">
    <source>
        <dbReference type="ARBA" id="ARBA00076566"/>
    </source>
</evidence>
<dbReference type="FunCoup" id="A0A6J2VPX9">
    <property type="interactions" value="833"/>
</dbReference>
<dbReference type="Pfam" id="PF13516">
    <property type="entry name" value="LRR_6"/>
    <property type="match status" value="1"/>
</dbReference>
<dbReference type="InParanoid" id="A0A6J2VPX9"/>
<comment type="function">
    <text evidence="2">Required for the assembly of the mitochondrial NADH:ubiquinone oxidoreductase complex (complex I). Involved in the assembly of the distal region of complex I.</text>
</comment>
<dbReference type="RefSeq" id="XP_030633834.1">
    <property type="nucleotide sequence ID" value="XM_030777974.1"/>
</dbReference>
<dbReference type="InterPro" id="IPR032675">
    <property type="entry name" value="LRR_dom_sf"/>
</dbReference>
<reference evidence="7" key="1">
    <citation type="submission" date="2025-08" db="UniProtKB">
        <authorList>
            <consortium name="RefSeq"/>
        </authorList>
    </citation>
    <scope>IDENTIFICATION</scope>
</reference>
<dbReference type="InterPro" id="IPR001611">
    <property type="entry name" value="Leu-rich_rpt"/>
</dbReference>
<dbReference type="FunFam" id="3.80.10.10:FF:000168">
    <property type="entry name" value="Distal membrane arm assembly complex 2"/>
    <property type="match status" value="1"/>
</dbReference>
<proteinExistence type="inferred from homology"/>
<comment type="similarity">
    <text evidence="1">Belongs to the ATP synthase subunit s family.</text>
</comment>
<dbReference type="Proteomes" id="UP000504632">
    <property type="component" value="Chromosome 6"/>
</dbReference>
<evidence type="ECO:0000256" key="4">
    <source>
        <dbReference type="ARBA" id="ARBA00072316"/>
    </source>
</evidence>
<evidence type="ECO:0000313" key="7">
    <source>
        <dbReference type="RefSeq" id="XP_030633834.1"/>
    </source>
</evidence>
<dbReference type="CTD" id="55101"/>
<dbReference type="Gene3D" id="3.80.10.10">
    <property type="entry name" value="Ribonuclease Inhibitor"/>
    <property type="match status" value="1"/>
</dbReference>
<gene>
    <name evidence="7" type="primary">dmac2</name>
</gene>
<sequence>MAASMLCQTVRQSRVHTCVAVFRRGLSSSPASPPSLLTRFLLKLHQHFYDVEHLIGWRAKHRSWFVRRKNVFYGYTQQNYGENIAAAYYILSLKGSFRFAGQSEWFRPNARGKFSYDFMNYPTSSIEEIDLSGTPINHVGLDNLVSQKGLRSLSVRGCPEVDDWFLSRLHVFGESLEELDLSHCPQITVGGLAALQNLRMLRHLDVSSLPRLQSPGLVHILLEEMLPRCHVKGAEYSQGLIQSDIPIQTESVQEPVTETR</sequence>
<dbReference type="OrthoDB" id="1708588at2759"/>
<dbReference type="GeneID" id="115815004"/>
<organism evidence="6 7">
    <name type="scientific">Chanos chanos</name>
    <name type="common">Milkfish</name>
    <name type="synonym">Mugil chanos</name>
    <dbReference type="NCBI Taxonomy" id="29144"/>
    <lineage>
        <taxon>Eukaryota</taxon>
        <taxon>Metazoa</taxon>
        <taxon>Chordata</taxon>
        <taxon>Craniata</taxon>
        <taxon>Vertebrata</taxon>
        <taxon>Euteleostomi</taxon>
        <taxon>Actinopterygii</taxon>
        <taxon>Neopterygii</taxon>
        <taxon>Teleostei</taxon>
        <taxon>Ostariophysi</taxon>
        <taxon>Gonorynchiformes</taxon>
        <taxon>Chanidae</taxon>
        <taxon>Chanos</taxon>
    </lineage>
</organism>
<accession>A0A6J2VPX9</accession>
<protein>
    <recommendedName>
        <fullName evidence="4">Distal membrane-arm assembly complex protein 2</fullName>
    </recommendedName>
    <alternativeName>
        <fullName evidence="5">ATP synthase subunit s-like protein</fullName>
    </alternativeName>
</protein>
<evidence type="ECO:0000256" key="3">
    <source>
        <dbReference type="ARBA" id="ARBA00062608"/>
    </source>
</evidence>
<comment type="subunit">
    <text evidence="3">Interacts with incompletely assembled mitochondrial NADH:ubiquinone oxidoreductase complex (complex I).</text>
</comment>
<name>A0A6J2VPX9_CHACN</name>